<evidence type="ECO:0000313" key="4">
    <source>
        <dbReference type="Proteomes" id="UP001596170"/>
    </source>
</evidence>
<feature type="transmembrane region" description="Helical" evidence="1">
    <location>
        <begin position="9"/>
        <end position="31"/>
    </location>
</feature>
<dbReference type="RefSeq" id="WP_377735237.1">
    <property type="nucleotide sequence ID" value="NZ_JBHSRI010000025.1"/>
</dbReference>
<feature type="domain" description="CAAX prenyl protease 2/Lysostaphin resistance protein A-like" evidence="2">
    <location>
        <begin position="125"/>
        <end position="208"/>
    </location>
</feature>
<gene>
    <name evidence="3" type="ORF">ACFPYN_14810</name>
</gene>
<evidence type="ECO:0000313" key="3">
    <source>
        <dbReference type="EMBL" id="MFC6040697.1"/>
    </source>
</evidence>
<protein>
    <submittedName>
        <fullName evidence="3">CPBP family intramembrane glutamic endopeptidase</fullName>
        <ecNumber evidence="3">3.4.-.-</ecNumber>
    </submittedName>
</protein>
<dbReference type="InterPro" id="IPR003675">
    <property type="entry name" value="Rce1/LyrA-like_dom"/>
</dbReference>
<dbReference type="Pfam" id="PF02517">
    <property type="entry name" value="Rce1-like"/>
    <property type="match status" value="1"/>
</dbReference>
<keyword evidence="1" id="KW-0472">Membrane</keyword>
<keyword evidence="1" id="KW-0812">Transmembrane</keyword>
<feature type="transmembrane region" description="Helical" evidence="1">
    <location>
        <begin position="37"/>
        <end position="56"/>
    </location>
</feature>
<dbReference type="Proteomes" id="UP001596170">
    <property type="component" value="Unassembled WGS sequence"/>
</dbReference>
<name>A0ABW1LBX0_9BACL</name>
<feature type="transmembrane region" description="Helical" evidence="1">
    <location>
        <begin position="121"/>
        <end position="139"/>
    </location>
</feature>
<feature type="transmembrane region" description="Helical" evidence="1">
    <location>
        <begin position="76"/>
        <end position="101"/>
    </location>
</feature>
<evidence type="ECO:0000256" key="1">
    <source>
        <dbReference type="SAM" id="Phobius"/>
    </source>
</evidence>
<dbReference type="EMBL" id="JBHSRI010000025">
    <property type="protein sequence ID" value="MFC6040697.1"/>
    <property type="molecule type" value="Genomic_DNA"/>
</dbReference>
<dbReference type="GO" id="GO:0016787">
    <property type="term" value="F:hydrolase activity"/>
    <property type="evidence" value="ECO:0007669"/>
    <property type="project" value="UniProtKB-KW"/>
</dbReference>
<reference evidence="4" key="1">
    <citation type="journal article" date="2019" name="Int. J. Syst. Evol. Microbiol.">
        <title>The Global Catalogue of Microorganisms (GCM) 10K type strain sequencing project: providing services to taxonomists for standard genome sequencing and annotation.</title>
        <authorList>
            <consortium name="The Broad Institute Genomics Platform"/>
            <consortium name="The Broad Institute Genome Sequencing Center for Infectious Disease"/>
            <person name="Wu L."/>
            <person name="Ma J."/>
        </authorList>
    </citation>
    <scope>NUCLEOTIDE SEQUENCE [LARGE SCALE GENOMIC DNA]</scope>
    <source>
        <strain evidence="4">CCUG 54527</strain>
    </source>
</reference>
<dbReference type="EC" id="3.4.-.-" evidence="3"/>
<feature type="transmembrane region" description="Helical" evidence="1">
    <location>
        <begin position="196"/>
        <end position="219"/>
    </location>
</feature>
<organism evidence="3 4">
    <name type="scientific">Paenisporosarcina macmurdoensis</name>
    <dbReference type="NCBI Taxonomy" id="212659"/>
    <lineage>
        <taxon>Bacteria</taxon>
        <taxon>Bacillati</taxon>
        <taxon>Bacillota</taxon>
        <taxon>Bacilli</taxon>
        <taxon>Bacillales</taxon>
        <taxon>Caryophanaceae</taxon>
        <taxon>Paenisporosarcina</taxon>
    </lineage>
</organism>
<keyword evidence="3" id="KW-0378">Hydrolase</keyword>
<sequence>MFEEMKTRYFIGLLLLWLVSFGIVAIFFPYTDDFVEAGLTMILYVAVPVLFFTYYFRKHGDSVRDVVFRQGAGSWLPSLIGLVVLSIAFSLSVFWLQLYALMPILPGLVDFFLEPIPFPESPIYLVITIISIAVIGPIAEEFIFRGMLLHRMMKKTSMWGGILISSILFGILHADIIGATIFGIVTSLLYLKSGNLLIPILLHIFNNSIAVILSFVAPSWPTWAVAEKSDIYTYILPNTIVLVISSILMIWVVVRLAKGVRLKSEEDISELV</sequence>
<comment type="caution">
    <text evidence="3">The sequence shown here is derived from an EMBL/GenBank/DDBJ whole genome shotgun (WGS) entry which is preliminary data.</text>
</comment>
<feature type="transmembrane region" description="Helical" evidence="1">
    <location>
        <begin position="231"/>
        <end position="254"/>
    </location>
</feature>
<dbReference type="PANTHER" id="PTHR36435">
    <property type="entry name" value="SLR1288 PROTEIN"/>
    <property type="match status" value="1"/>
</dbReference>
<evidence type="ECO:0000259" key="2">
    <source>
        <dbReference type="Pfam" id="PF02517"/>
    </source>
</evidence>
<feature type="transmembrane region" description="Helical" evidence="1">
    <location>
        <begin position="160"/>
        <end position="190"/>
    </location>
</feature>
<proteinExistence type="predicted"/>
<dbReference type="InterPro" id="IPR052710">
    <property type="entry name" value="CAAX_protease"/>
</dbReference>
<keyword evidence="1" id="KW-1133">Transmembrane helix</keyword>
<accession>A0ABW1LBX0</accession>
<dbReference type="PANTHER" id="PTHR36435:SF1">
    <property type="entry name" value="CAAX AMINO TERMINAL PROTEASE FAMILY PROTEIN"/>
    <property type="match status" value="1"/>
</dbReference>
<keyword evidence="4" id="KW-1185">Reference proteome</keyword>